<evidence type="ECO:0000313" key="1">
    <source>
        <dbReference type="EMBL" id="MCQ8833573.1"/>
    </source>
</evidence>
<sequence length="59" mass="6382">MRAAVRLAQPAWGFIEPGVAERAMATPAADLASGAWDERYGHLRTEPEFDGAVRRIVSG</sequence>
<dbReference type="Proteomes" id="UP001142400">
    <property type="component" value="Unassembled WGS sequence"/>
</dbReference>
<evidence type="ECO:0000313" key="2">
    <source>
        <dbReference type="Proteomes" id="UP001142400"/>
    </source>
</evidence>
<protein>
    <submittedName>
        <fullName evidence="1">Uncharacterized protein</fullName>
    </submittedName>
</protein>
<keyword evidence="2" id="KW-1185">Reference proteome</keyword>
<accession>A0A9X2M203</accession>
<dbReference type="EMBL" id="JANIIC010000046">
    <property type="protein sequence ID" value="MCQ8833573.1"/>
    <property type="molecule type" value="Genomic_DNA"/>
</dbReference>
<gene>
    <name evidence="1" type="ORF">NQU54_32070</name>
</gene>
<reference evidence="1" key="1">
    <citation type="submission" date="2022-06" db="EMBL/GenBank/DDBJ databases">
        <title>WGS of actinobacteria.</title>
        <authorList>
            <person name="Thawai C."/>
        </authorList>
    </citation>
    <scope>NUCLEOTIDE SEQUENCE</scope>
    <source>
        <strain evidence="1">DSM 42010</strain>
    </source>
</reference>
<name>A0A9X2M203_STRMQ</name>
<proteinExistence type="predicted"/>
<organism evidence="1 2">
    <name type="scientific">Streptomyces malaysiensis subsp. samsunensis</name>
    <dbReference type="NCBI Taxonomy" id="459658"/>
    <lineage>
        <taxon>Bacteria</taxon>
        <taxon>Bacillati</taxon>
        <taxon>Actinomycetota</taxon>
        <taxon>Actinomycetes</taxon>
        <taxon>Kitasatosporales</taxon>
        <taxon>Streptomycetaceae</taxon>
        <taxon>Streptomyces</taxon>
        <taxon>Streptomyces violaceusniger group</taxon>
    </lineage>
</organism>
<dbReference type="RefSeq" id="WP_257634157.1">
    <property type="nucleotide sequence ID" value="NZ_JANIIC010000046.1"/>
</dbReference>
<comment type="caution">
    <text evidence="1">The sequence shown here is derived from an EMBL/GenBank/DDBJ whole genome shotgun (WGS) entry which is preliminary data.</text>
</comment>
<dbReference type="AlphaFoldDB" id="A0A9X2M203"/>